<proteinExistence type="inferred from homology"/>
<dbReference type="Proteomes" id="UP000316096">
    <property type="component" value="Unassembled WGS sequence"/>
</dbReference>
<dbReference type="RefSeq" id="WP_141956451.1">
    <property type="nucleotide sequence ID" value="NZ_VFOZ01000001.1"/>
</dbReference>
<keyword evidence="2" id="KW-1003">Cell membrane</keyword>
<evidence type="ECO:0000259" key="8">
    <source>
        <dbReference type="Pfam" id="PF02687"/>
    </source>
</evidence>
<evidence type="ECO:0000256" key="6">
    <source>
        <dbReference type="ARBA" id="ARBA00038076"/>
    </source>
</evidence>
<feature type="transmembrane region" description="Helical" evidence="7">
    <location>
        <begin position="355"/>
        <end position="378"/>
    </location>
</feature>
<evidence type="ECO:0000256" key="5">
    <source>
        <dbReference type="ARBA" id="ARBA00023136"/>
    </source>
</evidence>
<sequence>MSSSRLTTADLVRVSLLGIGARKLRAALSVLGIAIGIAAIVCVLGISQSSAAGLQHELDRLGTNLLTVQPGESLTGDQSTLPLSAEQTLTNAPYVQQVSGIAPVSGTVLRNQRIGSIITGGIGIKAARPNLPSALHGKVAQGVFLNAATSDYPVTVLGAVAAQRLGITTLRPDTAVRVGGKTFTVAGILAPIELAPDIDRSALIGFAEAERAFRVDGSAATVYLRTDPDHVGEAAKTLAAAANPAHPDLVSVSQPSAALSAQLAAKKTFNGLLLGLGAVAVLVGAIGIANVMVISVLERRSEIGLRRALGATRGHIGGQFVGESLALALLGGLAGCALGTLVTVGYAHYKHWEAVIPATALPLGLAGSLLIGTIAGLYPAARAARLPPTQALAR</sequence>
<comment type="subcellular location">
    <subcellularLocation>
        <location evidence="1">Cell membrane</location>
        <topology evidence="1">Multi-pass membrane protein</topology>
    </subcellularLocation>
</comment>
<reference evidence="10 11" key="1">
    <citation type="submission" date="2019-06" db="EMBL/GenBank/DDBJ databases">
        <title>Sequencing the genomes of 1000 actinobacteria strains.</title>
        <authorList>
            <person name="Klenk H.-P."/>
        </authorList>
    </citation>
    <scope>NUCLEOTIDE SEQUENCE [LARGE SCALE GENOMIC DNA]</scope>
    <source>
        <strain evidence="10 11">DSM 102200</strain>
    </source>
</reference>
<protein>
    <submittedName>
        <fullName evidence="10">Putative ABC transport system permease protein</fullName>
    </submittedName>
</protein>
<feature type="transmembrane region" description="Helical" evidence="7">
    <location>
        <begin position="26"/>
        <end position="46"/>
    </location>
</feature>
<comment type="caution">
    <text evidence="10">The sequence shown here is derived from an EMBL/GenBank/DDBJ whole genome shotgun (WGS) entry which is preliminary data.</text>
</comment>
<dbReference type="Pfam" id="PF12704">
    <property type="entry name" value="MacB_PCD"/>
    <property type="match status" value="1"/>
</dbReference>
<keyword evidence="3 7" id="KW-0812">Transmembrane</keyword>
<evidence type="ECO:0000256" key="7">
    <source>
        <dbReference type="SAM" id="Phobius"/>
    </source>
</evidence>
<evidence type="ECO:0000313" key="11">
    <source>
        <dbReference type="Proteomes" id="UP000316096"/>
    </source>
</evidence>
<dbReference type="GO" id="GO:0022857">
    <property type="term" value="F:transmembrane transporter activity"/>
    <property type="evidence" value="ECO:0007669"/>
    <property type="project" value="TreeGrafter"/>
</dbReference>
<name>A0A543CKZ3_9ACTN</name>
<feature type="domain" description="MacB-like periplasmic core" evidence="9">
    <location>
        <begin position="27"/>
        <end position="236"/>
    </location>
</feature>
<dbReference type="Pfam" id="PF02687">
    <property type="entry name" value="FtsX"/>
    <property type="match status" value="1"/>
</dbReference>
<evidence type="ECO:0000256" key="3">
    <source>
        <dbReference type="ARBA" id="ARBA00022692"/>
    </source>
</evidence>
<evidence type="ECO:0000256" key="2">
    <source>
        <dbReference type="ARBA" id="ARBA00022475"/>
    </source>
</evidence>
<feature type="domain" description="ABC3 transporter permease C-terminal" evidence="8">
    <location>
        <begin position="276"/>
        <end position="388"/>
    </location>
</feature>
<comment type="similarity">
    <text evidence="6">Belongs to the ABC-4 integral membrane protein family.</text>
</comment>
<dbReference type="InterPro" id="IPR003838">
    <property type="entry name" value="ABC3_permease_C"/>
</dbReference>
<evidence type="ECO:0000313" key="10">
    <source>
        <dbReference type="EMBL" id="TQL97765.1"/>
    </source>
</evidence>
<gene>
    <name evidence="10" type="ORF">FB559_3370</name>
</gene>
<dbReference type="InterPro" id="IPR050250">
    <property type="entry name" value="Macrolide_Exporter_MacB"/>
</dbReference>
<dbReference type="AlphaFoldDB" id="A0A543CKZ3"/>
<dbReference type="PANTHER" id="PTHR30572">
    <property type="entry name" value="MEMBRANE COMPONENT OF TRANSPORTER-RELATED"/>
    <property type="match status" value="1"/>
</dbReference>
<keyword evidence="5 7" id="KW-0472">Membrane</keyword>
<keyword evidence="11" id="KW-1185">Reference proteome</keyword>
<dbReference type="InterPro" id="IPR025857">
    <property type="entry name" value="MacB_PCD"/>
</dbReference>
<accession>A0A543CKZ3</accession>
<organism evidence="10 11">
    <name type="scientific">Actinoallomurus bryophytorum</name>
    <dbReference type="NCBI Taxonomy" id="1490222"/>
    <lineage>
        <taxon>Bacteria</taxon>
        <taxon>Bacillati</taxon>
        <taxon>Actinomycetota</taxon>
        <taxon>Actinomycetes</taxon>
        <taxon>Streptosporangiales</taxon>
        <taxon>Thermomonosporaceae</taxon>
        <taxon>Actinoallomurus</taxon>
    </lineage>
</organism>
<dbReference type="PANTHER" id="PTHR30572:SF4">
    <property type="entry name" value="ABC TRANSPORTER PERMEASE YTRF"/>
    <property type="match status" value="1"/>
</dbReference>
<dbReference type="OrthoDB" id="9780560at2"/>
<evidence type="ECO:0000256" key="1">
    <source>
        <dbReference type="ARBA" id="ARBA00004651"/>
    </source>
</evidence>
<evidence type="ECO:0000259" key="9">
    <source>
        <dbReference type="Pfam" id="PF12704"/>
    </source>
</evidence>
<feature type="transmembrane region" description="Helical" evidence="7">
    <location>
        <begin position="272"/>
        <end position="297"/>
    </location>
</feature>
<evidence type="ECO:0000256" key="4">
    <source>
        <dbReference type="ARBA" id="ARBA00022989"/>
    </source>
</evidence>
<dbReference type="GO" id="GO:0005886">
    <property type="term" value="C:plasma membrane"/>
    <property type="evidence" value="ECO:0007669"/>
    <property type="project" value="UniProtKB-SubCell"/>
</dbReference>
<feature type="transmembrane region" description="Helical" evidence="7">
    <location>
        <begin position="325"/>
        <end position="349"/>
    </location>
</feature>
<dbReference type="EMBL" id="VFOZ01000001">
    <property type="protein sequence ID" value="TQL97765.1"/>
    <property type="molecule type" value="Genomic_DNA"/>
</dbReference>
<keyword evidence="4 7" id="KW-1133">Transmembrane helix</keyword>